<proteinExistence type="predicted"/>
<gene>
    <name evidence="1" type="ORF">CEXT_635571</name>
</gene>
<protein>
    <submittedName>
        <fullName evidence="1">Uncharacterized protein</fullName>
    </submittedName>
</protein>
<accession>A0AAV4VXK7</accession>
<name>A0AAV4VXK7_CAEEX</name>
<evidence type="ECO:0000313" key="2">
    <source>
        <dbReference type="Proteomes" id="UP001054945"/>
    </source>
</evidence>
<dbReference type="AlphaFoldDB" id="A0AAV4VXK7"/>
<evidence type="ECO:0000313" key="1">
    <source>
        <dbReference type="EMBL" id="GIY75190.1"/>
    </source>
</evidence>
<organism evidence="1 2">
    <name type="scientific">Caerostris extrusa</name>
    <name type="common">Bark spider</name>
    <name type="synonym">Caerostris bankana</name>
    <dbReference type="NCBI Taxonomy" id="172846"/>
    <lineage>
        <taxon>Eukaryota</taxon>
        <taxon>Metazoa</taxon>
        <taxon>Ecdysozoa</taxon>
        <taxon>Arthropoda</taxon>
        <taxon>Chelicerata</taxon>
        <taxon>Arachnida</taxon>
        <taxon>Araneae</taxon>
        <taxon>Araneomorphae</taxon>
        <taxon>Entelegynae</taxon>
        <taxon>Araneoidea</taxon>
        <taxon>Araneidae</taxon>
        <taxon>Caerostris</taxon>
    </lineage>
</organism>
<dbReference type="Proteomes" id="UP001054945">
    <property type="component" value="Unassembled WGS sequence"/>
</dbReference>
<sequence length="75" mass="8719">MIFSGCEGRSQASPTEYGDKLTALDIRLLSRRWRSRWKLREQSLVSHMNCVLSGRLYYFVALRSLLVIFLKGIKP</sequence>
<keyword evidence="2" id="KW-1185">Reference proteome</keyword>
<comment type="caution">
    <text evidence="1">The sequence shown here is derived from an EMBL/GenBank/DDBJ whole genome shotgun (WGS) entry which is preliminary data.</text>
</comment>
<dbReference type="EMBL" id="BPLR01015310">
    <property type="protein sequence ID" value="GIY75190.1"/>
    <property type="molecule type" value="Genomic_DNA"/>
</dbReference>
<reference evidence="1 2" key="1">
    <citation type="submission" date="2021-06" db="EMBL/GenBank/DDBJ databases">
        <title>Caerostris extrusa draft genome.</title>
        <authorList>
            <person name="Kono N."/>
            <person name="Arakawa K."/>
        </authorList>
    </citation>
    <scope>NUCLEOTIDE SEQUENCE [LARGE SCALE GENOMIC DNA]</scope>
</reference>